<dbReference type="AlphaFoldDB" id="A0A3B8WKP3"/>
<protein>
    <submittedName>
        <fullName evidence="1">Thiopurine S-methyltransferase</fullName>
        <ecNumber evidence="1">2.1.1.67</ecNumber>
    </submittedName>
</protein>
<dbReference type="EC" id="2.1.1.67" evidence="1"/>
<keyword evidence="1" id="KW-0489">Methyltransferase</keyword>
<dbReference type="GO" id="GO:0008119">
    <property type="term" value="F:thiopurine S-methyltransferase activity"/>
    <property type="evidence" value="ECO:0007669"/>
    <property type="project" value="UniProtKB-EC"/>
</dbReference>
<evidence type="ECO:0000313" key="2">
    <source>
        <dbReference type="Proteomes" id="UP000261325"/>
    </source>
</evidence>
<name>A0A3B8WKP3_MARNT</name>
<evidence type="ECO:0000313" key="1">
    <source>
        <dbReference type="EMBL" id="HAC29683.1"/>
    </source>
</evidence>
<sequence length="32" mass="3675">VLKRDMARDNPFAKRRGLRNGATESVFTLVKK</sequence>
<organism evidence="1 2">
    <name type="scientific">Marinobacter nauticus</name>
    <name type="common">Marinobacter hydrocarbonoclasticus</name>
    <name type="synonym">Marinobacter aquaeolei</name>
    <dbReference type="NCBI Taxonomy" id="2743"/>
    <lineage>
        <taxon>Bacteria</taxon>
        <taxon>Pseudomonadati</taxon>
        <taxon>Pseudomonadota</taxon>
        <taxon>Gammaproteobacteria</taxon>
        <taxon>Pseudomonadales</taxon>
        <taxon>Marinobacteraceae</taxon>
        <taxon>Marinobacter</taxon>
    </lineage>
</organism>
<feature type="non-terminal residue" evidence="1">
    <location>
        <position position="1"/>
    </location>
</feature>
<keyword evidence="1" id="KW-0808">Transferase</keyword>
<proteinExistence type="predicted"/>
<reference evidence="1 2" key="1">
    <citation type="journal article" date="2018" name="Nat. Biotechnol.">
        <title>A standardized bacterial taxonomy based on genome phylogeny substantially revises the tree of life.</title>
        <authorList>
            <person name="Parks D.H."/>
            <person name="Chuvochina M."/>
            <person name="Waite D.W."/>
            <person name="Rinke C."/>
            <person name="Skarshewski A."/>
            <person name="Chaumeil P.A."/>
            <person name="Hugenholtz P."/>
        </authorList>
    </citation>
    <scope>NUCLEOTIDE SEQUENCE [LARGE SCALE GENOMIC DNA]</scope>
    <source>
        <strain evidence="1">UBA9049</strain>
    </source>
</reference>
<gene>
    <name evidence="1" type="ORF">DCF82_18045</name>
</gene>
<dbReference type="Proteomes" id="UP000261325">
    <property type="component" value="Unassembled WGS sequence"/>
</dbReference>
<dbReference type="EMBL" id="DLYI01000245">
    <property type="protein sequence ID" value="HAC29683.1"/>
    <property type="molecule type" value="Genomic_DNA"/>
</dbReference>
<dbReference type="GO" id="GO:0032259">
    <property type="term" value="P:methylation"/>
    <property type="evidence" value="ECO:0007669"/>
    <property type="project" value="UniProtKB-KW"/>
</dbReference>
<comment type="caution">
    <text evidence="1">The sequence shown here is derived from an EMBL/GenBank/DDBJ whole genome shotgun (WGS) entry which is preliminary data.</text>
</comment>
<accession>A0A3B8WKP3</accession>